<keyword evidence="2" id="KW-1185">Reference proteome</keyword>
<protein>
    <submittedName>
        <fullName evidence="1">Uncharacterized protein</fullName>
    </submittedName>
</protein>
<sequence>MSLVAIPTQPLDKGQITRHRRPKIPSKQKRYYIELESVIFNVSRKYVCLASLGRAGQWILHQDDLYDPDIDTRPQSRSHDTSKEIPVRSLTVFGIPLPDHGLIWAGHPSHQTPSLQDIAFWKSKLVDLNNKIQQVQALNVHPHFSKDELQTLEALEQQPGHFFGIERVRRQKGLISDKIAVFNILFQLAKFGRPGQWILHNEMLYHPLIDTRPQSRRTEYVTVLHDAVFNGQTGYMVTAEPEAPLELFCDGNSSPPDLEDALYWEYLCKDLSDKLSAVERGQVQPHFTTSELQTIVTLESNSQHLFSIYARERGEHPRKFQVARTPEQHEAEKQLWMAKDRVVTEMETLWESGLAGKWVLHHQEIYLTAYDTHCRDNDADEDDANLFNVLANDNTIVQGKDIASNGPLFEDSGFGHMYWDSHFQPRPDFDDISYWEKKRAHLKALARDIVSGRLMTHNFSKSELMRISMLERTLEYKTAAMFMDEDDGEQGHVGGAANQVSSWLSEVHDSSAYETRLSM</sequence>
<organism evidence="1 2">
    <name type="scientific">Sporothrix bragantina</name>
    <dbReference type="NCBI Taxonomy" id="671064"/>
    <lineage>
        <taxon>Eukaryota</taxon>
        <taxon>Fungi</taxon>
        <taxon>Dikarya</taxon>
        <taxon>Ascomycota</taxon>
        <taxon>Pezizomycotina</taxon>
        <taxon>Sordariomycetes</taxon>
        <taxon>Sordariomycetidae</taxon>
        <taxon>Ophiostomatales</taxon>
        <taxon>Ophiostomataceae</taxon>
        <taxon>Sporothrix</taxon>
    </lineage>
</organism>
<proteinExistence type="predicted"/>
<evidence type="ECO:0000313" key="2">
    <source>
        <dbReference type="Proteomes" id="UP001642406"/>
    </source>
</evidence>
<dbReference type="EMBL" id="CAWUHC010000147">
    <property type="protein sequence ID" value="CAK7235805.1"/>
    <property type="molecule type" value="Genomic_DNA"/>
</dbReference>
<name>A0ABP0CY12_9PEZI</name>
<accession>A0ABP0CY12</accession>
<dbReference type="Proteomes" id="UP001642406">
    <property type="component" value="Unassembled WGS sequence"/>
</dbReference>
<comment type="caution">
    <text evidence="1">The sequence shown here is derived from an EMBL/GenBank/DDBJ whole genome shotgun (WGS) entry which is preliminary data.</text>
</comment>
<gene>
    <name evidence="1" type="ORF">SBRCBS47491_009419</name>
</gene>
<evidence type="ECO:0000313" key="1">
    <source>
        <dbReference type="EMBL" id="CAK7235805.1"/>
    </source>
</evidence>
<reference evidence="1 2" key="1">
    <citation type="submission" date="2024-01" db="EMBL/GenBank/DDBJ databases">
        <authorList>
            <person name="Allen C."/>
            <person name="Tagirdzhanova G."/>
        </authorList>
    </citation>
    <scope>NUCLEOTIDE SEQUENCE [LARGE SCALE GENOMIC DNA]</scope>
</reference>